<sequence length="132" mass="14472">MLKRISGMPAGTFGFEAIGKVDDDDVEDTVAPVLRNHIAQGGKVRVLYLLGPRMRKYEADAFGEKVRSVAHHPSAYEKVAVVTDEEWLRPALRVLSVLAPGQIRGFPVSALDAAKSWVSEGFEERGRPLTTP</sequence>
<dbReference type="EMBL" id="VFPH01000001">
    <property type="protein sequence ID" value="TQM44858.1"/>
    <property type="molecule type" value="Genomic_DNA"/>
</dbReference>
<proteinExistence type="predicted"/>
<evidence type="ECO:0000313" key="1">
    <source>
        <dbReference type="EMBL" id="TQM44858.1"/>
    </source>
</evidence>
<dbReference type="SUPFAM" id="SSF52091">
    <property type="entry name" value="SpoIIaa-like"/>
    <property type="match status" value="1"/>
</dbReference>
<evidence type="ECO:0000313" key="2">
    <source>
        <dbReference type="Proteomes" id="UP000319818"/>
    </source>
</evidence>
<dbReference type="RefSeq" id="WP_142100020.1">
    <property type="nucleotide sequence ID" value="NZ_VFPH01000001.1"/>
</dbReference>
<name>A0A543GFK2_9PSEU</name>
<keyword evidence="2" id="KW-1185">Reference proteome</keyword>
<accession>A0A543GFK2</accession>
<comment type="caution">
    <text evidence="1">The sequence shown here is derived from an EMBL/GenBank/DDBJ whole genome shotgun (WGS) entry which is preliminary data.</text>
</comment>
<dbReference type="Gene3D" id="3.40.50.10600">
    <property type="entry name" value="SpoIIaa-like domains"/>
    <property type="match status" value="1"/>
</dbReference>
<gene>
    <name evidence="1" type="ORF">FB388_2244</name>
</gene>
<dbReference type="AlphaFoldDB" id="A0A543GFK2"/>
<reference evidence="1 2" key="1">
    <citation type="submission" date="2019-06" db="EMBL/GenBank/DDBJ databases">
        <title>Sequencing the genomes of 1000 actinobacteria strains.</title>
        <authorList>
            <person name="Klenk H.-P."/>
        </authorList>
    </citation>
    <scope>NUCLEOTIDE SEQUENCE [LARGE SCALE GENOMIC DNA]</scope>
    <source>
        <strain evidence="1 2">DSM 45511</strain>
    </source>
</reference>
<dbReference type="Pfam" id="PF11964">
    <property type="entry name" value="SpoIIAA-like"/>
    <property type="match status" value="1"/>
</dbReference>
<dbReference type="InterPro" id="IPR021866">
    <property type="entry name" value="SpoIIAA-like"/>
</dbReference>
<dbReference type="Proteomes" id="UP000319818">
    <property type="component" value="Unassembled WGS sequence"/>
</dbReference>
<dbReference type="InterPro" id="IPR038396">
    <property type="entry name" value="SpoIIAA-like_sf"/>
</dbReference>
<organism evidence="1 2">
    <name type="scientific">Pseudonocardia cypriaca</name>
    <dbReference type="NCBI Taxonomy" id="882449"/>
    <lineage>
        <taxon>Bacteria</taxon>
        <taxon>Bacillati</taxon>
        <taxon>Actinomycetota</taxon>
        <taxon>Actinomycetes</taxon>
        <taxon>Pseudonocardiales</taxon>
        <taxon>Pseudonocardiaceae</taxon>
        <taxon>Pseudonocardia</taxon>
    </lineage>
</organism>
<dbReference type="OrthoDB" id="4729899at2"/>
<protein>
    <submittedName>
        <fullName evidence="1">SpoIIAA-like protein</fullName>
    </submittedName>
</protein>
<dbReference type="InterPro" id="IPR036513">
    <property type="entry name" value="STAS_dom_sf"/>
</dbReference>